<sequence>MTAKKKYTWQEVTNEPRGQFRVGDREFNDQDFTRRERADLYKALPGDPPLEELLLAILNARKIDPLHKDVDQEWLDANLSDKAVMRVLERVAPLIGLKLTTNEQAAESS</sequence>
<reference evidence="1 2" key="1">
    <citation type="submission" date="2017-04" db="EMBL/GenBank/DDBJ databases">
        <authorList>
            <person name="Afonso C.L."/>
            <person name="Miller P.J."/>
            <person name="Scott M.A."/>
            <person name="Spackman E."/>
            <person name="Goraichik I."/>
            <person name="Dimitrov K.M."/>
            <person name="Suarez D.L."/>
            <person name="Swayne D.E."/>
        </authorList>
    </citation>
    <scope>NUCLEOTIDE SEQUENCE [LARGE SCALE GENOMIC DNA]</scope>
    <source>
        <strain evidence="1 2">KR-140</strain>
    </source>
</reference>
<dbReference type="Proteomes" id="UP000192582">
    <property type="component" value="Unassembled WGS sequence"/>
</dbReference>
<evidence type="ECO:0000313" key="2">
    <source>
        <dbReference type="Proteomes" id="UP000192582"/>
    </source>
</evidence>
<organism evidence="1 2">
    <name type="scientific">Deinococcus hopiensis KR-140</name>
    <dbReference type="NCBI Taxonomy" id="695939"/>
    <lineage>
        <taxon>Bacteria</taxon>
        <taxon>Thermotogati</taxon>
        <taxon>Deinococcota</taxon>
        <taxon>Deinococci</taxon>
        <taxon>Deinococcales</taxon>
        <taxon>Deinococcaceae</taxon>
        <taxon>Deinococcus</taxon>
    </lineage>
</organism>
<evidence type="ECO:0008006" key="3">
    <source>
        <dbReference type="Google" id="ProtNLM"/>
    </source>
</evidence>
<dbReference type="STRING" id="695939.SAMN00790413_00309"/>
<proteinExistence type="predicted"/>
<keyword evidence="2" id="KW-1185">Reference proteome</keyword>
<evidence type="ECO:0000313" key="1">
    <source>
        <dbReference type="EMBL" id="SMB89206.1"/>
    </source>
</evidence>
<name>A0A1W1V7E8_9DEIO</name>
<protein>
    <recommendedName>
        <fullName evidence="3">Phage tail assembly chaperone</fullName>
    </recommendedName>
</protein>
<dbReference type="AlphaFoldDB" id="A0A1W1V7E8"/>
<dbReference type="RefSeq" id="WP_084048005.1">
    <property type="nucleotide sequence ID" value="NZ_FWWU01000009.1"/>
</dbReference>
<gene>
    <name evidence="1" type="ORF">SAMN00790413_00309</name>
</gene>
<accession>A0A1W1V7E8</accession>
<dbReference type="EMBL" id="FWWU01000009">
    <property type="protein sequence ID" value="SMB89206.1"/>
    <property type="molecule type" value="Genomic_DNA"/>
</dbReference>